<gene>
    <name evidence="1" type="ORF">D7B24_003306</name>
</gene>
<reference evidence="1 2" key="1">
    <citation type="submission" date="2018-10" db="EMBL/GenBank/DDBJ databases">
        <title>Genome sequence of Verticillium nonalfalfae VnAa140.</title>
        <authorList>
            <person name="Stajich J.E."/>
            <person name="Kasson M.T."/>
        </authorList>
    </citation>
    <scope>NUCLEOTIDE SEQUENCE [LARGE SCALE GENOMIC DNA]</scope>
    <source>
        <strain evidence="1 2">VnAa140</strain>
    </source>
</reference>
<keyword evidence="2" id="KW-1185">Reference proteome</keyword>
<proteinExistence type="predicted"/>
<accession>A0A3M9XWE6</accession>
<comment type="caution">
    <text evidence="1">The sequence shown here is derived from an EMBL/GenBank/DDBJ whole genome shotgun (WGS) entry which is preliminary data.</text>
</comment>
<sequence>MDTTMDEAWKPTIKVKVNVLQQLQRRQGHIFEELLGRRGISLLGFCNRPLSDDDVHQVTVVLFCCNAFRVSGVDQCRIDEGVHAFHLAANVACSVQSPWAALLDRNAYGNDSAYFVVASTSARKSGDDLELPDATYVPEHIVQPWLHFDLSQPGQPPRVEELEARDLFASRTS</sequence>
<dbReference type="AlphaFoldDB" id="A0A3M9XWE6"/>
<protein>
    <submittedName>
        <fullName evidence="1">Uncharacterized protein</fullName>
    </submittedName>
</protein>
<evidence type="ECO:0000313" key="2">
    <source>
        <dbReference type="Proteomes" id="UP000267145"/>
    </source>
</evidence>
<organism evidence="1 2">
    <name type="scientific">Verticillium nonalfalfae</name>
    <dbReference type="NCBI Taxonomy" id="1051616"/>
    <lineage>
        <taxon>Eukaryota</taxon>
        <taxon>Fungi</taxon>
        <taxon>Dikarya</taxon>
        <taxon>Ascomycota</taxon>
        <taxon>Pezizomycotina</taxon>
        <taxon>Sordariomycetes</taxon>
        <taxon>Hypocreomycetidae</taxon>
        <taxon>Glomerellales</taxon>
        <taxon>Plectosphaerellaceae</taxon>
        <taxon>Verticillium</taxon>
    </lineage>
</organism>
<dbReference type="EMBL" id="RBVV01000191">
    <property type="protein sequence ID" value="RNJ52563.1"/>
    <property type="molecule type" value="Genomic_DNA"/>
</dbReference>
<name>A0A3M9XWE6_9PEZI</name>
<dbReference type="RefSeq" id="XP_028490721.1">
    <property type="nucleotide sequence ID" value="XM_028637498.1"/>
</dbReference>
<evidence type="ECO:0000313" key="1">
    <source>
        <dbReference type="EMBL" id="RNJ52563.1"/>
    </source>
</evidence>
<dbReference type="GeneID" id="39606995"/>
<dbReference type="Proteomes" id="UP000267145">
    <property type="component" value="Unassembled WGS sequence"/>
</dbReference>